<evidence type="ECO:0000313" key="5">
    <source>
        <dbReference type="EMBL" id="CAB4887451.1"/>
    </source>
</evidence>
<dbReference type="Gene3D" id="3.30.300.30">
    <property type="match status" value="1"/>
</dbReference>
<dbReference type="GO" id="GO:0031177">
    <property type="term" value="F:phosphopantetheine binding"/>
    <property type="evidence" value="ECO:0007669"/>
    <property type="project" value="InterPro"/>
</dbReference>
<dbReference type="Pfam" id="PF00501">
    <property type="entry name" value="AMP-binding"/>
    <property type="match status" value="1"/>
</dbReference>
<dbReference type="CDD" id="cd05930">
    <property type="entry name" value="A_NRPS"/>
    <property type="match status" value="1"/>
</dbReference>
<dbReference type="InterPro" id="IPR036736">
    <property type="entry name" value="ACP-like_sf"/>
</dbReference>
<sequence length="887" mass="95263">MTAPSVFQLFAEQAAACPDAIAIVDSSAVTYGELAARSLSIAMELTARGIVAEQPVGVHMPRSWHMVAAMLGVMAAGGAYVPLDPDEPPERTRQMLRGAGCVLVLSHGDHGSHLRAGGVDVVDVGSIGATASADSSRFTSAPGGDRLAYVIFTSGSTGSPKGVEIEHRSVVNLLHAARDLLNFTAADRYLAVSTVGFDISVAELFLPLVTGASLLLRDRGLLLEPARLASEIAQHDVTVFQTGPSVWSILLSEVPDIPRLRVAITTGEAVTPELAMRIAEHADHTWNLYGPTEATVWATGHRVDPRRSTSAGSSPTSSASAPIGRALEGVRAIVVDQHGDQVSEGVEGELWLGGVAVARGYRANEALNAERFVTRHHDAVRYYRTGDVAVCDAEGVVHYLGRNDDQIKIHGVRIEPLEVETAVLAAPGVSRVGATWFESRSGTRSVVAAIVLTRDFDDAARQIYDHLVDRLPGAMIPSRFVFVDELPLSSSGKVDRNAIRALAGEQLSPAVHGSTRRATPTEVTLIEIWQRTLGIQGVAVHDHFFSVGGDSLAAVTMMLDVEEAFQVVLSVRVLFESPTIEKLAARVDQTRVRGGALANSSFVFPLVETGAGPPMFFGEVDLKLAKIGVWSAGCPLYSISHWAQGNGFAQVDTMEELATLQIAGIRQIQPAGPYRIAGYSFGGLVALAVAHELRRQGDEIALLFLLDPMEPNSPHSVPERSRGIGVGGGAGAGFRNARGVRTVRALAANPKGAGRYLQSGLRTIGRRSTTWQWLNYRLVHLHGRRPNPVSLKLLPKDRWPAFWYASQRLARGFAAEPFDGPTLAIFLDHGERYASWKALLGPNATLRTVESSHLGVFSEPAFGQWSEELRAFLTAPRIADHDETRKA</sequence>
<proteinExistence type="predicted"/>
<protein>
    <submittedName>
        <fullName evidence="5">Unannotated protein</fullName>
    </submittedName>
</protein>
<dbReference type="SUPFAM" id="SSF56801">
    <property type="entry name" value="Acetyl-CoA synthetase-like"/>
    <property type="match status" value="1"/>
</dbReference>
<gene>
    <name evidence="5" type="ORF">UFOPK3376_02494</name>
</gene>
<dbReference type="InterPro" id="IPR020806">
    <property type="entry name" value="PKS_PP-bd"/>
</dbReference>
<dbReference type="AlphaFoldDB" id="A0A6J7EYF6"/>
<dbReference type="InterPro" id="IPR010071">
    <property type="entry name" value="AA_adenyl_dom"/>
</dbReference>
<dbReference type="InterPro" id="IPR020845">
    <property type="entry name" value="AMP-binding_CS"/>
</dbReference>
<dbReference type="EMBL" id="CAFBLP010000082">
    <property type="protein sequence ID" value="CAB4887451.1"/>
    <property type="molecule type" value="Genomic_DNA"/>
</dbReference>
<dbReference type="InterPro" id="IPR001031">
    <property type="entry name" value="Thioesterase"/>
</dbReference>
<dbReference type="FunFam" id="3.40.50.980:FF:000001">
    <property type="entry name" value="Non-ribosomal peptide synthetase"/>
    <property type="match status" value="1"/>
</dbReference>
<dbReference type="Gene3D" id="3.40.50.12780">
    <property type="entry name" value="N-terminal domain of ligase-like"/>
    <property type="match status" value="1"/>
</dbReference>
<feature type="compositionally biased region" description="Low complexity" evidence="3">
    <location>
        <begin position="308"/>
        <end position="322"/>
    </location>
</feature>
<dbReference type="InterPro" id="IPR042099">
    <property type="entry name" value="ANL_N_sf"/>
</dbReference>
<dbReference type="FunFam" id="1.10.1200.10:FF:000005">
    <property type="entry name" value="Nonribosomal peptide synthetase 1"/>
    <property type="match status" value="1"/>
</dbReference>
<evidence type="ECO:0000256" key="1">
    <source>
        <dbReference type="ARBA" id="ARBA00022450"/>
    </source>
</evidence>
<dbReference type="InterPro" id="IPR000873">
    <property type="entry name" value="AMP-dep_synth/lig_dom"/>
</dbReference>
<accession>A0A6J7EYF6</accession>
<dbReference type="GO" id="GO:0005737">
    <property type="term" value="C:cytoplasm"/>
    <property type="evidence" value="ECO:0007669"/>
    <property type="project" value="TreeGrafter"/>
</dbReference>
<dbReference type="PANTHER" id="PTHR45527">
    <property type="entry name" value="NONRIBOSOMAL PEPTIDE SYNTHETASE"/>
    <property type="match status" value="1"/>
</dbReference>
<dbReference type="Pfam" id="PF00975">
    <property type="entry name" value="Thioesterase"/>
    <property type="match status" value="1"/>
</dbReference>
<dbReference type="PROSITE" id="PS00455">
    <property type="entry name" value="AMP_BINDING"/>
    <property type="match status" value="1"/>
</dbReference>
<dbReference type="GO" id="GO:0043041">
    <property type="term" value="P:amino acid activation for nonribosomal peptide biosynthetic process"/>
    <property type="evidence" value="ECO:0007669"/>
    <property type="project" value="TreeGrafter"/>
</dbReference>
<dbReference type="NCBIfam" id="TIGR01733">
    <property type="entry name" value="AA-adenyl-dom"/>
    <property type="match status" value="1"/>
</dbReference>
<feature type="region of interest" description="Disordered" evidence="3">
    <location>
        <begin position="303"/>
        <end position="322"/>
    </location>
</feature>
<dbReference type="SMART" id="SM00823">
    <property type="entry name" value="PKS_PP"/>
    <property type="match status" value="1"/>
</dbReference>
<name>A0A6J7EYF6_9ZZZZ</name>
<evidence type="ECO:0000256" key="2">
    <source>
        <dbReference type="ARBA" id="ARBA00022553"/>
    </source>
</evidence>
<dbReference type="PROSITE" id="PS50075">
    <property type="entry name" value="CARRIER"/>
    <property type="match status" value="1"/>
</dbReference>
<keyword evidence="1" id="KW-0596">Phosphopantetheine</keyword>
<evidence type="ECO:0000256" key="3">
    <source>
        <dbReference type="SAM" id="MobiDB-lite"/>
    </source>
</evidence>
<evidence type="ECO:0000259" key="4">
    <source>
        <dbReference type="PROSITE" id="PS50075"/>
    </source>
</evidence>
<keyword evidence="2" id="KW-0597">Phosphoprotein</keyword>
<dbReference type="Gene3D" id="1.10.1200.10">
    <property type="entry name" value="ACP-like"/>
    <property type="match status" value="1"/>
</dbReference>
<dbReference type="InterPro" id="IPR009081">
    <property type="entry name" value="PP-bd_ACP"/>
</dbReference>
<feature type="domain" description="Carrier" evidence="4">
    <location>
        <begin position="516"/>
        <end position="591"/>
    </location>
</feature>
<dbReference type="Pfam" id="PF00550">
    <property type="entry name" value="PP-binding"/>
    <property type="match status" value="1"/>
</dbReference>
<dbReference type="PANTHER" id="PTHR45527:SF1">
    <property type="entry name" value="FATTY ACID SYNTHASE"/>
    <property type="match status" value="1"/>
</dbReference>
<dbReference type="Pfam" id="PF13193">
    <property type="entry name" value="AMP-binding_C"/>
    <property type="match status" value="1"/>
</dbReference>
<dbReference type="InterPro" id="IPR045851">
    <property type="entry name" value="AMP-bd_C_sf"/>
</dbReference>
<reference evidence="5" key="1">
    <citation type="submission" date="2020-05" db="EMBL/GenBank/DDBJ databases">
        <authorList>
            <person name="Chiriac C."/>
            <person name="Salcher M."/>
            <person name="Ghai R."/>
            <person name="Kavagutti S V."/>
        </authorList>
    </citation>
    <scope>NUCLEOTIDE SEQUENCE</scope>
</reference>
<organism evidence="5">
    <name type="scientific">freshwater metagenome</name>
    <dbReference type="NCBI Taxonomy" id="449393"/>
    <lineage>
        <taxon>unclassified sequences</taxon>
        <taxon>metagenomes</taxon>
        <taxon>ecological metagenomes</taxon>
    </lineage>
</organism>
<dbReference type="InterPro" id="IPR029058">
    <property type="entry name" value="AB_hydrolase_fold"/>
</dbReference>
<dbReference type="GO" id="GO:0044550">
    <property type="term" value="P:secondary metabolite biosynthetic process"/>
    <property type="evidence" value="ECO:0007669"/>
    <property type="project" value="TreeGrafter"/>
</dbReference>
<dbReference type="Gene3D" id="3.40.50.1820">
    <property type="entry name" value="alpha/beta hydrolase"/>
    <property type="match status" value="1"/>
</dbReference>
<dbReference type="SUPFAM" id="SSF47336">
    <property type="entry name" value="ACP-like"/>
    <property type="match status" value="1"/>
</dbReference>
<dbReference type="InterPro" id="IPR025110">
    <property type="entry name" value="AMP-bd_C"/>
</dbReference>
<dbReference type="SUPFAM" id="SSF53474">
    <property type="entry name" value="alpha/beta-Hydrolases"/>
    <property type="match status" value="1"/>
</dbReference>